<feature type="transmembrane region" description="Helical" evidence="10">
    <location>
        <begin position="106"/>
        <end position="125"/>
    </location>
</feature>
<dbReference type="PANTHER" id="PTHR10791">
    <property type="entry name" value="RAG1-ACTIVATING PROTEIN 1"/>
    <property type="match status" value="1"/>
</dbReference>
<keyword evidence="4" id="KW-0762">Sugar transport</keyword>
<feature type="region of interest" description="Disordered" evidence="9">
    <location>
        <begin position="520"/>
        <end position="547"/>
    </location>
</feature>
<evidence type="ECO:0000259" key="11">
    <source>
        <dbReference type="Pfam" id="PF14111"/>
    </source>
</evidence>
<feature type="transmembrane region" description="Helical" evidence="10">
    <location>
        <begin position="131"/>
        <end position="152"/>
    </location>
</feature>
<dbReference type="Pfam" id="PF03083">
    <property type="entry name" value="MtN3_slv"/>
    <property type="match status" value="2"/>
</dbReference>
<evidence type="ECO:0000256" key="1">
    <source>
        <dbReference type="ARBA" id="ARBA00004127"/>
    </source>
</evidence>
<reference evidence="13" key="1">
    <citation type="submission" date="2025-08" db="UniProtKB">
        <authorList>
            <consortium name="RefSeq"/>
        </authorList>
    </citation>
    <scope>IDENTIFICATION</scope>
    <source>
        <tissue evidence="13">Leaf</tissue>
    </source>
</reference>
<keyword evidence="8 10" id="KW-0472">Membrane</keyword>
<evidence type="ECO:0000313" key="12">
    <source>
        <dbReference type="Proteomes" id="UP000504610"/>
    </source>
</evidence>
<evidence type="ECO:0000256" key="6">
    <source>
        <dbReference type="ARBA" id="ARBA00022737"/>
    </source>
</evidence>
<gene>
    <name evidence="13" type="primary">LOC108860728</name>
</gene>
<proteinExistence type="inferred from homology"/>
<dbReference type="InterPro" id="IPR047664">
    <property type="entry name" value="SWEET"/>
</dbReference>
<dbReference type="GO" id="GO:0016020">
    <property type="term" value="C:membrane"/>
    <property type="evidence" value="ECO:0007669"/>
    <property type="project" value="InterPro"/>
</dbReference>
<comment type="subcellular location">
    <subcellularLocation>
        <location evidence="1">Endomembrane system</location>
        <topology evidence="1">Multi-pass membrane protein</topology>
    </subcellularLocation>
</comment>
<dbReference type="Pfam" id="PF14111">
    <property type="entry name" value="DUF4283"/>
    <property type="match status" value="1"/>
</dbReference>
<dbReference type="InterPro" id="IPR004316">
    <property type="entry name" value="SWEET_rpt"/>
</dbReference>
<dbReference type="Proteomes" id="UP000504610">
    <property type="component" value="Unplaced"/>
</dbReference>
<feature type="domain" description="DUF4283" evidence="11">
    <location>
        <begin position="267"/>
        <end position="349"/>
    </location>
</feature>
<dbReference type="GO" id="GO:0051119">
    <property type="term" value="F:sugar transmembrane transporter activity"/>
    <property type="evidence" value="ECO:0007669"/>
    <property type="project" value="InterPro"/>
</dbReference>
<evidence type="ECO:0000313" key="13">
    <source>
        <dbReference type="RefSeq" id="XP_056853581.1"/>
    </source>
</evidence>
<evidence type="ECO:0000256" key="8">
    <source>
        <dbReference type="ARBA" id="ARBA00023136"/>
    </source>
</evidence>
<keyword evidence="5 10" id="KW-0812">Transmembrane</keyword>
<sequence>MTDAHTARTIVGIIGNMISFGLFCAPIPTMVKIWKMKSVSEFKPDPYVATVLNCMMWTFYGLPFVQPDSLLVITINGTGLFMELVYVTIFFIFATSPIRRKITIAMMIEVIFMAVVIFCTLYFLPTTKQRSMLIGIMCIVFNVIMYASPLTVMKLVIKTKSVKYMPLFLSLASFMNGVVWVIYACLKFDPYILKKRDRPSAVKEFPRMPVQKFPVPELKDDGTLRFPWAARMDPATRNLYRAATPTFRLDGTPQVTIPSQVLRLGPENKKEYIIGHFHRCSLPPGGLIHAVVNRLWGRTCKIGCRKLSESSYMFHIPHDSTRQWVIQRGVWHVDDCLLFVSPWKPVSSFNVPDVSTIPVWVNLKNVPDSCYSRLGLSHIASGLGEPMQTHKPRLDPSCLGEAKLLVEVELDKPFPKQIALDDKQGNIFLVDVEYTWIPSVCGRCGHLGHKEKRCLLPAVQLSVGTKNSLEDLPAEEPQAEMERVLDQPTVALNQLVLPAENVESSLISTEETQEELIEQTLESTPESGIKHVQSQPSIEPKDSSTPVNNITYSKVHIANGSKSTFTSSSLADTQSAPTNEIIMEEIPSPVIVLESNLVSVDNSFVLPYSPVHGSPLITQYACNEQDDERGYMSDVTANLNMSRGGRPIKPLQKFQDMEWKTVRGRGKRGRRGRGNYLPSS</sequence>
<keyword evidence="7 10" id="KW-1133">Transmembrane helix</keyword>
<dbReference type="Gene3D" id="1.20.1280.290">
    <property type="match status" value="2"/>
</dbReference>
<evidence type="ECO:0000256" key="7">
    <source>
        <dbReference type="ARBA" id="ARBA00022989"/>
    </source>
</evidence>
<dbReference type="GO" id="GO:0051260">
    <property type="term" value="P:protein homooligomerization"/>
    <property type="evidence" value="ECO:0007669"/>
    <property type="project" value="UniProtKB-ARBA"/>
</dbReference>
<keyword evidence="3" id="KW-0813">Transport</keyword>
<dbReference type="GeneID" id="108860728"/>
<evidence type="ECO:0000256" key="5">
    <source>
        <dbReference type="ARBA" id="ARBA00022692"/>
    </source>
</evidence>
<organism evidence="12 13">
    <name type="scientific">Raphanus sativus</name>
    <name type="common">Radish</name>
    <name type="synonym">Raphanus raphanistrum var. sativus</name>
    <dbReference type="NCBI Taxonomy" id="3726"/>
    <lineage>
        <taxon>Eukaryota</taxon>
        <taxon>Viridiplantae</taxon>
        <taxon>Streptophyta</taxon>
        <taxon>Embryophyta</taxon>
        <taxon>Tracheophyta</taxon>
        <taxon>Spermatophyta</taxon>
        <taxon>Magnoliopsida</taxon>
        <taxon>eudicotyledons</taxon>
        <taxon>Gunneridae</taxon>
        <taxon>Pentapetalae</taxon>
        <taxon>rosids</taxon>
        <taxon>malvids</taxon>
        <taxon>Brassicales</taxon>
        <taxon>Brassicaceae</taxon>
        <taxon>Brassiceae</taxon>
        <taxon>Raphanus</taxon>
    </lineage>
</organism>
<keyword evidence="6" id="KW-0677">Repeat</keyword>
<feature type="transmembrane region" description="Helical" evidence="10">
    <location>
        <begin position="164"/>
        <end position="183"/>
    </location>
</feature>
<evidence type="ECO:0000256" key="2">
    <source>
        <dbReference type="ARBA" id="ARBA00007809"/>
    </source>
</evidence>
<feature type="transmembrane region" description="Helical" evidence="10">
    <location>
        <begin position="71"/>
        <end position="94"/>
    </location>
</feature>
<feature type="compositionally biased region" description="Polar residues" evidence="9">
    <location>
        <begin position="532"/>
        <end position="547"/>
    </location>
</feature>
<dbReference type="PANTHER" id="PTHR10791:SF159">
    <property type="entry name" value="BIDIRECTIONAL SUGAR TRANSPORTER SWEET5"/>
    <property type="match status" value="1"/>
</dbReference>
<dbReference type="FunFam" id="1.20.1280.290:FF:000002">
    <property type="entry name" value="Bidirectional sugar transporter SWEET"/>
    <property type="match status" value="1"/>
</dbReference>
<dbReference type="KEGG" id="rsz:108860728"/>
<dbReference type="OrthoDB" id="1098763at2759"/>
<feature type="transmembrane region" description="Helical" evidence="10">
    <location>
        <begin position="46"/>
        <end position="65"/>
    </location>
</feature>
<evidence type="ECO:0000256" key="10">
    <source>
        <dbReference type="SAM" id="Phobius"/>
    </source>
</evidence>
<protein>
    <submittedName>
        <fullName evidence="13">Uncharacterized protein LOC108860728 isoform X1</fullName>
    </submittedName>
</protein>
<comment type="similarity">
    <text evidence="2">Belongs to the SWEET sugar transporter family.</text>
</comment>
<dbReference type="InterPro" id="IPR025558">
    <property type="entry name" value="DUF4283"/>
</dbReference>
<dbReference type="GO" id="GO:0012505">
    <property type="term" value="C:endomembrane system"/>
    <property type="evidence" value="ECO:0007669"/>
    <property type="project" value="UniProtKB-SubCell"/>
</dbReference>
<evidence type="ECO:0000256" key="9">
    <source>
        <dbReference type="SAM" id="MobiDB-lite"/>
    </source>
</evidence>
<dbReference type="FunFam" id="1.20.1280.290:FF:000001">
    <property type="entry name" value="Bidirectional sugar transporter SWEET"/>
    <property type="match status" value="1"/>
</dbReference>
<keyword evidence="12" id="KW-1185">Reference proteome</keyword>
<dbReference type="RefSeq" id="XP_056853581.1">
    <property type="nucleotide sequence ID" value="XM_056997601.1"/>
</dbReference>
<evidence type="ECO:0000256" key="3">
    <source>
        <dbReference type="ARBA" id="ARBA00022448"/>
    </source>
</evidence>
<accession>A0A9W3CPR3</accession>
<evidence type="ECO:0000256" key="4">
    <source>
        <dbReference type="ARBA" id="ARBA00022597"/>
    </source>
</evidence>
<dbReference type="AlphaFoldDB" id="A0A9W3CPR3"/>
<feature type="transmembrane region" description="Helical" evidence="10">
    <location>
        <begin position="6"/>
        <end position="25"/>
    </location>
</feature>
<name>A0A9W3CPR3_RAPSA</name>